<sequence length="89" mass="10562">MNDIQFRAQTLLEQWHRYRNSGSCVDLLDIQQAKDYMDKMSEVLTAQMYCSLTDIDLSEQCDRFELELFKFKNKLFKDLISGLQLSIDK</sequence>
<reference evidence="1" key="1">
    <citation type="submission" date="2020-05" db="EMBL/GenBank/DDBJ databases">
        <authorList>
            <person name="Chiriac C."/>
            <person name="Salcher M."/>
            <person name="Ghai R."/>
            <person name="Kavagutti S V."/>
        </authorList>
    </citation>
    <scope>NUCLEOTIDE SEQUENCE</scope>
</reference>
<organism evidence="1">
    <name type="scientific">uncultured Caudovirales phage</name>
    <dbReference type="NCBI Taxonomy" id="2100421"/>
    <lineage>
        <taxon>Viruses</taxon>
        <taxon>Duplodnaviria</taxon>
        <taxon>Heunggongvirae</taxon>
        <taxon>Uroviricota</taxon>
        <taxon>Caudoviricetes</taxon>
        <taxon>Peduoviridae</taxon>
        <taxon>Maltschvirus</taxon>
        <taxon>Maltschvirus maltsch</taxon>
    </lineage>
</organism>
<evidence type="ECO:0000313" key="1">
    <source>
        <dbReference type="EMBL" id="CAB4221325.1"/>
    </source>
</evidence>
<gene>
    <name evidence="1" type="ORF">UFOVP1636_249</name>
</gene>
<name>A0A6J5T0X7_9CAUD</name>
<dbReference type="EMBL" id="LR797503">
    <property type="protein sequence ID" value="CAB4221325.1"/>
    <property type="molecule type" value="Genomic_DNA"/>
</dbReference>
<accession>A0A6J5T0X7</accession>
<proteinExistence type="predicted"/>
<protein>
    <submittedName>
        <fullName evidence="1">Uncharacterized protein</fullName>
    </submittedName>
</protein>